<reference evidence="2 3" key="1">
    <citation type="journal article" date="2019" name="Int. J. Syst. Evol. Microbiol.">
        <title>The Global Catalogue of Microorganisms (GCM) 10K type strain sequencing project: providing services to taxonomists for standard genome sequencing and annotation.</title>
        <authorList>
            <consortium name="The Broad Institute Genomics Platform"/>
            <consortium name="The Broad Institute Genome Sequencing Center for Infectious Disease"/>
            <person name="Wu L."/>
            <person name="Ma J."/>
        </authorList>
    </citation>
    <scope>NUCLEOTIDE SEQUENCE [LARGE SCALE GENOMIC DNA]</scope>
    <source>
        <strain evidence="2 3">JCM 6833</strain>
    </source>
</reference>
<keyword evidence="1" id="KW-0732">Signal</keyword>
<evidence type="ECO:0000256" key="1">
    <source>
        <dbReference type="SAM" id="SignalP"/>
    </source>
</evidence>
<sequence>MRRIRMMPTLAGAAVLSAGIAVLVPTTAHAAVACNGPALVAAIATANGSGGGNVTLTPGCTYVLASADNIGVHGANGLPIITTAITLTGNNNTIARAAVALPFRIIEIGATGNLTLKSVTVTGGLAATSGGGGIHNTGEVTLTNSALVANTAVLGNGGGIYSGPAASAAATFTGSTLSGNAAAAGDGGGLYSQGGTATFTSSFINGNNLGLRGGGVASINAIFSTTSTPVSANTATLTAGGIYRQGGTMTVTTSPISGNLLNNCVGSVPAVPACTG</sequence>
<proteinExistence type="predicted"/>
<dbReference type="EMBL" id="BAAATD010000022">
    <property type="protein sequence ID" value="GAA2637506.1"/>
    <property type="molecule type" value="Genomic_DNA"/>
</dbReference>
<evidence type="ECO:0000313" key="2">
    <source>
        <dbReference type="EMBL" id="GAA2637506.1"/>
    </source>
</evidence>
<keyword evidence="3" id="KW-1185">Reference proteome</keyword>
<gene>
    <name evidence="2" type="ORF">GCM10010411_91400</name>
</gene>
<dbReference type="SUPFAM" id="SSF51126">
    <property type="entry name" value="Pectin lyase-like"/>
    <property type="match status" value="1"/>
</dbReference>
<evidence type="ECO:0000313" key="3">
    <source>
        <dbReference type="Proteomes" id="UP001501509"/>
    </source>
</evidence>
<name>A0ABN3QWV5_9ACTN</name>
<dbReference type="Proteomes" id="UP001501509">
    <property type="component" value="Unassembled WGS sequence"/>
</dbReference>
<accession>A0ABN3QWV5</accession>
<feature type="chain" id="PRO_5045390410" description="Polymorphic outer membrane protein" evidence="1">
    <location>
        <begin position="31"/>
        <end position="276"/>
    </location>
</feature>
<organism evidence="2 3">
    <name type="scientific">Actinomadura fulvescens</name>
    <dbReference type="NCBI Taxonomy" id="46160"/>
    <lineage>
        <taxon>Bacteria</taxon>
        <taxon>Bacillati</taxon>
        <taxon>Actinomycetota</taxon>
        <taxon>Actinomycetes</taxon>
        <taxon>Streptosporangiales</taxon>
        <taxon>Thermomonosporaceae</taxon>
        <taxon>Actinomadura</taxon>
    </lineage>
</organism>
<protein>
    <recommendedName>
        <fullName evidence="4">Polymorphic outer membrane protein</fullName>
    </recommendedName>
</protein>
<dbReference type="RefSeq" id="WP_344549054.1">
    <property type="nucleotide sequence ID" value="NZ_BAAATD010000022.1"/>
</dbReference>
<feature type="signal peptide" evidence="1">
    <location>
        <begin position="1"/>
        <end position="30"/>
    </location>
</feature>
<comment type="caution">
    <text evidence="2">The sequence shown here is derived from an EMBL/GenBank/DDBJ whole genome shotgun (WGS) entry which is preliminary data.</text>
</comment>
<evidence type="ECO:0008006" key="4">
    <source>
        <dbReference type="Google" id="ProtNLM"/>
    </source>
</evidence>
<dbReference type="InterPro" id="IPR011050">
    <property type="entry name" value="Pectin_lyase_fold/virulence"/>
</dbReference>
<dbReference type="PROSITE" id="PS51257">
    <property type="entry name" value="PROKAR_LIPOPROTEIN"/>
    <property type="match status" value="1"/>
</dbReference>